<dbReference type="EMBL" id="OW152815">
    <property type="protein sequence ID" value="CAH2062809.1"/>
    <property type="molecule type" value="Genomic_DNA"/>
</dbReference>
<proteinExistence type="predicted"/>
<evidence type="ECO:0000313" key="3">
    <source>
        <dbReference type="Proteomes" id="UP000837857"/>
    </source>
</evidence>
<accession>A0ABN8INZ9</accession>
<gene>
    <name evidence="2" type="ORF">IPOD504_LOCUS12198</name>
</gene>
<feature type="non-terminal residue" evidence="2">
    <location>
        <position position="69"/>
    </location>
</feature>
<feature type="region of interest" description="Disordered" evidence="1">
    <location>
        <begin position="1"/>
        <end position="27"/>
    </location>
</feature>
<feature type="compositionally biased region" description="Basic and acidic residues" evidence="1">
    <location>
        <begin position="1"/>
        <end position="22"/>
    </location>
</feature>
<keyword evidence="3" id="KW-1185">Reference proteome</keyword>
<organism evidence="2 3">
    <name type="scientific">Iphiclides podalirius</name>
    <name type="common">scarce swallowtail</name>
    <dbReference type="NCBI Taxonomy" id="110791"/>
    <lineage>
        <taxon>Eukaryota</taxon>
        <taxon>Metazoa</taxon>
        <taxon>Ecdysozoa</taxon>
        <taxon>Arthropoda</taxon>
        <taxon>Hexapoda</taxon>
        <taxon>Insecta</taxon>
        <taxon>Pterygota</taxon>
        <taxon>Neoptera</taxon>
        <taxon>Endopterygota</taxon>
        <taxon>Lepidoptera</taxon>
        <taxon>Glossata</taxon>
        <taxon>Ditrysia</taxon>
        <taxon>Papilionoidea</taxon>
        <taxon>Papilionidae</taxon>
        <taxon>Papilioninae</taxon>
        <taxon>Iphiclides</taxon>
    </lineage>
</organism>
<evidence type="ECO:0000256" key="1">
    <source>
        <dbReference type="SAM" id="MobiDB-lite"/>
    </source>
</evidence>
<evidence type="ECO:0000313" key="2">
    <source>
        <dbReference type="EMBL" id="CAH2062809.1"/>
    </source>
</evidence>
<dbReference type="Proteomes" id="UP000837857">
    <property type="component" value="Chromosome 3"/>
</dbReference>
<name>A0ABN8INZ9_9NEOP</name>
<feature type="region of interest" description="Disordered" evidence="1">
    <location>
        <begin position="45"/>
        <end position="69"/>
    </location>
</feature>
<reference evidence="2" key="1">
    <citation type="submission" date="2022-03" db="EMBL/GenBank/DDBJ databases">
        <authorList>
            <person name="Martin H S."/>
        </authorList>
    </citation>
    <scope>NUCLEOTIDE SEQUENCE</scope>
</reference>
<sequence>MLSGDPDRSPATRTNTPRDGDAGTKMAVANKCSVDRLTVGLMLRAERPRLPLSSRPPSRFGMSSNFEAS</sequence>
<protein>
    <submittedName>
        <fullName evidence="2">Uncharacterized protein</fullName>
    </submittedName>
</protein>
<feature type="compositionally biased region" description="Low complexity" evidence="1">
    <location>
        <begin position="50"/>
        <end position="59"/>
    </location>
</feature>